<proteinExistence type="inferred from homology"/>
<keyword evidence="5 9" id="KW-0653">Protein transport</keyword>
<comment type="function">
    <text evidence="9">Part of the twin-arginine translocation (Tat) system that transports large folded proteins containing a characteristic twin-arginine motif in their signal peptide across membranes. TatA could form the protein-conducting channel of the Tat system.</text>
</comment>
<evidence type="ECO:0000256" key="1">
    <source>
        <dbReference type="ARBA" id="ARBA00004162"/>
    </source>
</evidence>
<evidence type="ECO:0000313" key="12">
    <source>
        <dbReference type="Proteomes" id="UP001284601"/>
    </source>
</evidence>
<evidence type="ECO:0000256" key="3">
    <source>
        <dbReference type="ARBA" id="ARBA00022475"/>
    </source>
</evidence>
<keyword evidence="3 9" id="KW-1003">Cell membrane</keyword>
<reference evidence="11 12" key="2">
    <citation type="submission" date="2023-10" db="EMBL/GenBank/DDBJ databases">
        <authorList>
            <person name="Han X.F."/>
        </authorList>
    </citation>
    <scope>NUCLEOTIDE SEQUENCE [LARGE SCALE GENOMIC DNA]</scope>
    <source>
        <strain evidence="11 12">KCTC 39840</strain>
    </source>
</reference>
<feature type="transmembrane region" description="Helical" evidence="9">
    <location>
        <begin position="6"/>
        <end position="22"/>
    </location>
</feature>
<sequence length="92" mass="9625">MPNIGPLELIVVLVIVLLIFGPKRLPSLGKQLGGGMREFKDSITGKDDDDEKTDATGRPAITKAEADEPVAAPVEQHAAPATPADAAPEQRG</sequence>
<comment type="caution">
    <text evidence="11">The sequence shown here is derived from an EMBL/GenBank/DDBJ whole genome shotgun (WGS) entry which is preliminary data.</text>
</comment>
<keyword evidence="4 9" id="KW-0812">Transmembrane</keyword>
<organism evidence="11 12">
    <name type="scientific">Conexibacter stalactiti</name>
    <dbReference type="NCBI Taxonomy" id="1940611"/>
    <lineage>
        <taxon>Bacteria</taxon>
        <taxon>Bacillati</taxon>
        <taxon>Actinomycetota</taxon>
        <taxon>Thermoleophilia</taxon>
        <taxon>Solirubrobacterales</taxon>
        <taxon>Conexibacteraceae</taxon>
        <taxon>Conexibacter</taxon>
    </lineage>
</organism>
<comment type="subcellular location">
    <subcellularLocation>
        <location evidence="1 9">Cell membrane</location>
        <topology evidence="1 9">Single-pass membrane protein</topology>
    </subcellularLocation>
</comment>
<dbReference type="PRINTS" id="PR01506">
    <property type="entry name" value="TATBPROTEIN"/>
</dbReference>
<keyword evidence="12" id="KW-1185">Reference proteome</keyword>
<evidence type="ECO:0000313" key="11">
    <source>
        <dbReference type="EMBL" id="MDW5593280.1"/>
    </source>
</evidence>
<feature type="region of interest" description="Disordered" evidence="10">
    <location>
        <begin position="30"/>
        <end position="92"/>
    </location>
</feature>
<protein>
    <recommendedName>
        <fullName evidence="9">Sec-independent protein translocase protein TatA</fullName>
    </recommendedName>
</protein>
<dbReference type="HAMAP" id="MF_00236">
    <property type="entry name" value="TatA_E"/>
    <property type="match status" value="1"/>
</dbReference>
<name>A0ABU4HJ49_9ACTN</name>
<dbReference type="NCBIfam" id="TIGR01411">
    <property type="entry name" value="tatAE"/>
    <property type="match status" value="1"/>
</dbReference>
<evidence type="ECO:0000256" key="10">
    <source>
        <dbReference type="SAM" id="MobiDB-lite"/>
    </source>
</evidence>
<accession>A0ABU4HJ49</accession>
<dbReference type="Pfam" id="PF02416">
    <property type="entry name" value="TatA_B_E"/>
    <property type="match status" value="1"/>
</dbReference>
<keyword evidence="6 9" id="KW-1133">Transmembrane helix</keyword>
<evidence type="ECO:0000256" key="5">
    <source>
        <dbReference type="ARBA" id="ARBA00022927"/>
    </source>
</evidence>
<evidence type="ECO:0000256" key="7">
    <source>
        <dbReference type="ARBA" id="ARBA00023010"/>
    </source>
</evidence>
<feature type="compositionally biased region" description="Basic and acidic residues" evidence="10">
    <location>
        <begin position="37"/>
        <end position="46"/>
    </location>
</feature>
<gene>
    <name evidence="9 11" type="primary">tatA</name>
    <name evidence="11" type="ORF">R7226_02955</name>
</gene>
<dbReference type="RefSeq" id="WP_318595541.1">
    <property type="nucleotide sequence ID" value="NZ_JAWSTH010000004.1"/>
</dbReference>
<dbReference type="PANTHER" id="PTHR42982:SF1">
    <property type="entry name" value="SEC-INDEPENDENT PROTEIN TRANSLOCASE PROTEIN TATA"/>
    <property type="match status" value="1"/>
</dbReference>
<evidence type="ECO:0000256" key="6">
    <source>
        <dbReference type="ARBA" id="ARBA00022989"/>
    </source>
</evidence>
<evidence type="ECO:0000256" key="9">
    <source>
        <dbReference type="HAMAP-Rule" id="MF_00236"/>
    </source>
</evidence>
<evidence type="ECO:0000256" key="2">
    <source>
        <dbReference type="ARBA" id="ARBA00022448"/>
    </source>
</evidence>
<feature type="compositionally biased region" description="Low complexity" evidence="10">
    <location>
        <begin position="69"/>
        <end position="92"/>
    </location>
</feature>
<keyword evidence="8 9" id="KW-0472">Membrane</keyword>
<dbReference type="Gene3D" id="1.20.5.3310">
    <property type="match status" value="1"/>
</dbReference>
<dbReference type="Proteomes" id="UP001284601">
    <property type="component" value="Unassembled WGS sequence"/>
</dbReference>
<keyword evidence="2 9" id="KW-0813">Transport</keyword>
<comment type="similarity">
    <text evidence="9">Belongs to the TatA/E family.</text>
</comment>
<dbReference type="InterPro" id="IPR006312">
    <property type="entry name" value="TatA/E"/>
</dbReference>
<evidence type="ECO:0000256" key="8">
    <source>
        <dbReference type="ARBA" id="ARBA00023136"/>
    </source>
</evidence>
<dbReference type="EMBL" id="JAWSTH010000004">
    <property type="protein sequence ID" value="MDW5593280.1"/>
    <property type="molecule type" value="Genomic_DNA"/>
</dbReference>
<dbReference type="NCBIfam" id="NF011430">
    <property type="entry name" value="PRK14861.1"/>
    <property type="match status" value="1"/>
</dbReference>
<dbReference type="PANTHER" id="PTHR42982">
    <property type="entry name" value="SEC-INDEPENDENT PROTEIN TRANSLOCASE PROTEIN TATA"/>
    <property type="match status" value="1"/>
</dbReference>
<evidence type="ECO:0000256" key="4">
    <source>
        <dbReference type="ARBA" id="ARBA00022692"/>
    </source>
</evidence>
<dbReference type="InterPro" id="IPR003369">
    <property type="entry name" value="TatA/B/E"/>
</dbReference>
<comment type="subunit">
    <text evidence="9">The Tat system comprises two distinct complexes: a TatABC complex, containing multiple copies of TatA, TatB and TatC subunits, and a separate TatA complex, containing only TatA subunits. Substrates initially bind to the TatABC complex, which probably triggers association of the separate TatA complex to form the active translocon.</text>
</comment>
<keyword evidence="7 9" id="KW-0811">Translocation</keyword>
<reference evidence="12" key="1">
    <citation type="submission" date="2023-07" db="EMBL/GenBank/DDBJ databases">
        <title>Conexibacter stalactiti sp. nov., isolated from stalactites in a lava cave and emended description of the genus Conexibacter.</title>
        <authorList>
            <person name="Lee S.D."/>
        </authorList>
    </citation>
    <scope>NUCLEOTIDE SEQUENCE [LARGE SCALE GENOMIC DNA]</scope>
    <source>
        <strain evidence="12">KCTC 39840</strain>
    </source>
</reference>